<protein>
    <recommendedName>
        <fullName evidence="3">Secreted protein</fullName>
    </recommendedName>
</protein>
<reference evidence="2" key="1">
    <citation type="journal article" date="2019" name="Int. J. Syst. Evol. Microbiol.">
        <title>The Global Catalogue of Microorganisms (GCM) 10K type strain sequencing project: providing services to taxonomists for standard genome sequencing and annotation.</title>
        <authorList>
            <consortium name="The Broad Institute Genomics Platform"/>
            <consortium name="The Broad Institute Genome Sequencing Center for Infectious Disease"/>
            <person name="Wu L."/>
            <person name="Ma J."/>
        </authorList>
    </citation>
    <scope>NUCLEOTIDE SEQUENCE [LARGE SCALE GENOMIC DNA]</scope>
    <source>
        <strain evidence="2">CGMCC 1.12749</strain>
    </source>
</reference>
<proteinExistence type="predicted"/>
<evidence type="ECO:0000313" key="2">
    <source>
        <dbReference type="Proteomes" id="UP000634043"/>
    </source>
</evidence>
<evidence type="ECO:0008006" key="3">
    <source>
        <dbReference type="Google" id="ProtNLM"/>
    </source>
</evidence>
<gene>
    <name evidence="1" type="ORF">GCM10011323_35190</name>
</gene>
<keyword evidence="2" id="KW-1185">Reference proteome</keyword>
<comment type="caution">
    <text evidence="1">The sequence shown here is derived from an EMBL/GenBank/DDBJ whole genome shotgun (WGS) entry which is preliminary data.</text>
</comment>
<name>A0ABQ1WGK1_9BACT</name>
<sequence>MAAPRFFLQAACMPPLFACFSDKEEGQSTLSPEKPKPYGTGYTCHLAQHTLKRKEPESTAFAAAPGLIFN</sequence>
<dbReference type="Proteomes" id="UP000634043">
    <property type="component" value="Unassembled WGS sequence"/>
</dbReference>
<evidence type="ECO:0000313" key="1">
    <source>
        <dbReference type="EMBL" id="GGG28743.1"/>
    </source>
</evidence>
<organism evidence="1 2">
    <name type="scientific">Pontibacter amylolyticus</name>
    <dbReference type="NCBI Taxonomy" id="1424080"/>
    <lineage>
        <taxon>Bacteria</taxon>
        <taxon>Pseudomonadati</taxon>
        <taxon>Bacteroidota</taxon>
        <taxon>Cytophagia</taxon>
        <taxon>Cytophagales</taxon>
        <taxon>Hymenobacteraceae</taxon>
        <taxon>Pontibacter</taxon>
    </lineage>
</organism>
<dbReference type="EMBL" id="BMFP01000008">
    <property type="protein sequence ID" value="GGG28743.1"/>
    <property type="molecule type" value="Genomic_DNA"/>
</dbReference>
<accession>A0ABQ1WGK1</accession>
<dbReference type="RefSeq" id="WP_188502852.1">
    <property type="nucleotide sequence ID" value="NZ_BMFP01000008.1"/>
</dbReference>